<reference evidence="3" key="1">
    <citation type="journal article" date="2019" name="Int. J. Syst. Evol. Microbiol.">
        <title>The Global Catalogue of Microorganisms (GCM) 10K type strain sequencing project: providing services to taxonomists for standard genome sequencing and annotation.</title>
        <authorList>
            <consortium name="The Broad Institute Genomics Platform"/>
            <consortium name="The Broad Institute Genome Sequencing Center for Infectious Disease"/>
            <person name="Wu L."/>
            <person name="Ma J."/>
        </authorList>
    </citation>
    <scope>NUCLEOTIDE SEQUENCE [LARGE SCALE GENOMIC DNA]</scope>
    <source>
        <strain evidence="3">JCM 17839</strain>
    </source>
</reference>
<accession>A0ABP8PRR0</accession>
<dbReference type="EMBL" id="BAABGP010000022">
    <property type="protein sequence ID" value="GAA4490289.1"/>
    <property type="molecule type" value="Genomic_DNA"/>
</dbReference>
<dbReference type="Proteomes" id="UP001500731">
    <property type="component" value="Unassembled WGS sequence"/>
</dbReference>
<evidence type="ECO:0000313" key="3">
    <source>
        <dbReference type="Proteomes" id="UP001500731"/>
    </source>
</evidence>
<keyword evidence="3" id="KW-1185">Reference proteome</keyword>
<evidence type="ECO:0000313" key="2">
    <source>
        <dbReference type="EMBL" id="GAA4490289.1"/>
    </source>
</evidence>
<feature type="compositionally biased region" description="Low complexity" evidence="1">
    <location>
        <begin position="308"/>
        <end position="338"/>
    </location>
</feature>
<name>A0ABP8PRR0_9MICO</name>
<gene>
    <name evidence="2" type="ORF">GCM10023171_32530</name>
</gene>
<evidence type="ECO:0000256" key="1">
    <source>
        <dbReference type="SAM" id="MobiDB-lite"/>
    </source>
</evidence>
<proteinExistence type="predicted"/>
<organism evidence="2 3">
    <name type="scientific">Microbacterium panaciterrae</name>
    <dbReference type="NCBI Taxonomy" id="985759"/>
    <lineage>
        <taxon>Bacteria</taxon>
        <taxon>Bacillati</taxon>
        <taxon>Actinomycetota</taxon>
        <taxon>Actinomycetes</taxon>
        <taxon>Micrococcales</taxon>
        <taxon>Microbacteriaceae</taxon>
        <taxon>Microbacterium</taxon>
    </lineage>
</organism>
<sequence length="366" mass="34016">MGATSVVGGRLRVGLLTGAGLALGWAALSVFLGSSPAHAADSPGLLGGLGGLGDTVTGATSAVVTTVSDLVLPAAAPADPAATPASDPVQSVVAAVTSPLPDLATTVSNAVQTSVTAAVDHVDAIPVVGPPVAAATSHTVNGVTGTIGDAVAPVTAILGSAPAAAITTPVSQTISGIPVVGDLLGRLGIEPLLGHVSGTVDGALGSVGAVLTGAVPPGTGIIPGPGSPGIPGIPGIPLFPAPGGNSAAAADLLPPAVIPGNPAAARSPWSVPVGSVVNSARASAAPTSHPADAPPANPSRGPDTTAVPPGSAGGSSSSAGQGDGSSSPAAVSVDDAAGNTRGTAHASGTDDALPSSPVYDTDVAPD</sequence>
<protein>
    <submittedName>
        <fullName evidence="2">Uncharacterized protein</fullName>
    </submittedName>
</protein>
<feature type="region of interest" description="Disordered" evidence="1">
    <location>
        <begin position="281"/>
        <end position="366"/>
    </location>
</feature>
<comment type="caution">
    <text evidence="2">The sequence shown here is derived from an EMBL/GenBank/DDBJ whole genome shotgun (WGS) entry which is preliminary data.</text>
</comment>
<dbReference type="RefSeq" id="WP_345188454.1">
    <property type="nucleotide sequence ID" value="NZ_BAABGP010000022.1"/>
</dbReference>